<name>A0A3M7STQ1_BRAPC</name>
<protein>
    <submittedName>
        <fullName evidence="1">Uncharacterized protein</fullName>
    </submittedName>
</protein>
<dbReference type="AlphaFoldDB" id="A0A3M7STQ1"/>
<keyword evidence="2" id="KW-1185">Reference proteome</keyword>
<comment type="caution">
    <text evidence="1">The sequence shown here is derived from an EMBL/GenBank/DDBJ whole genome shotgun (WGS) entry which is preliminary data.</text>
</comment>
<evidence type="ECO:0000313" key="2">
    <source>
        <dbReference type="Proteomes" id="UP000276133"/>
    </source>
</evidence>
<dbReference type="EMBL" id="REGN01000798">
    <property type="protein sequence ID" value="RNA39000.1"/>
    <property type="molecule type" value="Genomic_DNA"/>
</dbReference>
<accession>A0A3M7STQ1</accession>
<sequence length="92" mass="11120">MISWQTQALEFSLSLDYKVVCKKFSYFLLQCKLDMLKENSSSVLNYSLKKLNFFKIYFFILIKRKIINNQNNHNTHFSNQEKNAIKILERKF</sequence>
<reference evidence="1 2" key="1">
    <citation type="journal article" date="2018" name="Sci. Rep.">
        <title>Genomic signatures of local adaptation to the degree of environmental predictability in rotifers.</title>
        <authorList>
            <person name="Franch-Gras L."/>
            <person name="Hahn C."/>
            <person name="Garcia-Roger E.M."/>
            <person name="Carmona M.J."/>
            <person name="Serra M."/>
            <person name="Gomez A."/>
        </authorList>
    </citation>
    <scope>NUCLEOTIDE SEQUENCE [LARGE SCALE GENOMIC DNA]</scope>
    <source>
        <strain evidence="1">HYR1</strain>
    </source>
</reference>
<evidence type="ECO:0000313" key="1">
    <source>
        <dbReference type="EMBL" id="RNA39000.1"/>
    </source>
</evidence>
<dbReference type="Proteomes" id="UP000276133">
    <property type="component" value="Unassembled WGS sequence"/>
</dbReference>
<gene>
    <name evidence="1" type="ORF">BpHYR1_041678</name>
</gene>
<organism evidence="1 2">
    <name type="scientific">Brachionus plicatilis</name>
    <name type="common">Marine rotifer</name>
    <name type="synonym">Brachionus muelleri</name>
    <dbReference type="NCBI Taxonomy" id="10195"/>
    <lineage>
        <taxon>Eukaryota</taxon>
        <taxon>Metazoa</taxon>
        <taxon>Spiralia</taxon>
        <taxon>Gnathifera</taxon>
        <taxon>Rotifera</taxon>
        <taxon>Eurotatoria</taxon>
        <taxon>Monogononta</taxon>
        <taxon>Pseudotrocha</taxon>
        <taxon>Ploima</taxon>
        <taxon>Brachionidae</taxon>
        <taxon>Brachionus</taxon>
    </lineage>
</organism>
<proteinExistence type="predicted"/>